<evidence type="ECO:0000313" key="1">
    <source>
        <dbReference type="EMBL" id="JAH60806.1"/>
    </source>
</evidence>
<reference evidence="1" key="1">
    <citation type="submission" date="2014-11" db="EMBL/GenBank/DDBJ databases">
        <authorList>
            <person name="Amaro Gonzalez C."/>
        </authorList>
    </citation>
    <scope>NUCLEOTIDE SEQUENCE</scope>
</reference>
<name>A0A0E9U4S7_ANGAN</name>
<dbReference type="EMBL" id="GBXM01047771">
    <property type="protein sequence ID" value="JAH60806.1"/>
    <property type="molecule type" value="Transcribed_RNA"/>
</dbReference>
<sequence length="63" mass="7166">MWTQAVRCLENTVSVEVTADAPHSTNRAKGSVTMGTQFPFHECKREFKLKLTSVTIHAWIFDI</sequence>
<organism evidence="1">
    <name type="scientific">Anguilla anguilla</name>
    <name type="common">European freshwater eel</name>
    <name type="synonym">Muraena anguilla</name>
    <dbReference type="NCBI Taxonomy" id="7936"/>
    <lineage>
        <taxon>Eukaryota</taxon>
        <taxon>Metazoa</taxon>
        <taxon>Chordata</taxon>
        <taxon>Craniata</taxon>
        <taxon>Vertebrata</taxon>
        <taxon>Euteleostomi</taxon>
        <taxon>Actinopterygii</taxon>
        <taxon>Neopterygii</taxon>
        <taxon>Teleostei</taxon>
        <taxon>Anguilliformes</taxon>
        <taxon>Anguillidae</taxon>
        <taxon>Anguilla</taxon>
    </lineage>
</organism>
<protein>
    <submittedName>
        <fullName evidence="1">Uncharacterized protein</fullName>
    </submittedName>
</protein>
<dbReference type="AlphaFoldDB" id="A0A0E9U4S7"/>
<proteinExistence type="predicted"/>
<reference evidence="1" key="2">
    <citation type="journal article" date="2015" name="Fish Shellfish Immunol.">
        <title>Early steps in the European eel (Anguilla anguilla)-Vibrio vulnificus interaction in the gills: Role of the RtxA13 toxin.</title>
        <authorList>
            <person name="Callol A."/>
            <person name="Pajuelo D."/>
            <person name="Ebbesson L."/>
            <person name="Teles M."/>
            <person name="MacKenzie S."/>
            <person name="Amaro C."/>
        </authorList>
    </citation>
    <scope>NUCLEOTIDE SEQUENCE</scope>
</reference>
<accession>A0A0E9U4S7</accession>